<evidence type="ECO:0000313" key="2">
    <source>
        <dbReference type="Proteomes" id="UP000199603"/>
    </source>
</evidence>
<gene>
    <name evidence="1" type="ORF">SAMN04488509_11217</name>
</gene>
<dbReference type="Proteomes" id="UP000199603">
    <property type="component" value="Unassembled WGS sequence"/>
</dbReference>
<keyword evidence="2" id="KW-1185">Reference proteome</keyword>
<organism evidence="1 2">
    <name type="scientific">Aquimonas voraii</name>
    <dbReference type="NCBI Taxonomy" id="265719"/>
    <lineage>
        <taxon>Bacteria</taxon>
        <taxon>Pseudomonadati</taxon>
        <taxon>Pseudomonadota</taxon>
        <taxon>Gammaproteobacteria</taxon>
        <taxon>Lysobacterales</taxon>
        <taxon>Lysobacteraceae</taxon>
        <taxon>Aquimonas</taxon>
    </lineage>
</organism>
<dbReference type="EMBL" id="FNAG01000012">
    <property type="protein sequence ID" value="SDD96935.1"/>
    <property type="molecule type" value="Genomic_DNA"/>
</dbReference>
<proteinExistence type="predicted"/>
<name>A0A1G6Z506_9GAMM</name>
<protein>
    <submittedName>
        <fullName evidence="1">Uncharacterized protein</fullName>
    </submittedName>
</protein>
<sequence length="236" mass="26178">MVDLRRRVHNTARALRTLGQMYPYSAPLDLSLRPATSNVLVPIDLSERYPKLRAEFEYESRIVLLSGAAARLAAQVVPLAVELTELKYIDPVDGLLEQDGPVMRVLAISQALMQEPSCKATSLAFSLPDPHYLSDTRWEWCYDFLMGRLRFGSRGEHGGVSFGCLDASGLQQFARLARSQLAWFERDPDLAAWAPALIDLAEAIETRACALEQLPPGGALAWVTVTWPDSWGGHLI</sequence>
<accession>A0A1G6Z506</accession>
<dbReference type="AlphaFoldDB" id="A0A1G6Z506"/>
<reference evidence="1 2" key="1">
    <citation type="submission" date="2016-10" db="EMBL/GenBank/DDBJ databases">
        <authorList>
            <person name="de Groot N.N."/>
        </authorList>
    </citation>
    <scope>NUCLEOTIDE SEQUENCE [LARGE SCALE GENOMIC DNA]</scope>
    <source>
        <strain evidence="1 2">DSM 16957</strain>
    </source>
</reference>
<evidence type="ECO:0000313" key="1">
    <source>
        <dbReference type="EMBL" id="SDD96935.1"/>
    </source>
</evidence>